<proteinExistence type="predicted"/>
<reference evidence="1" key="2">
    <citation type="submission" date="2025-09" db="UniProtKB">
        <authorList>
            <consortium name="Ensembl"/>
        </authorList>
    </citation>
    <scope>IDENTIFICATION</scope>
</reference>
<dbReference type="STRING" id="1841481.ENSSLDP00000024491"/>
<evidence type="ECO:0008006" key="3">
    <source>
        <dbReference type="Google" id="ProtNLM"/>
    </source>
</evidence>
<sequence length="194" mass="21666">MVFICRALPRNVILRAVREVKLLNRTIRATAKGFQINYRTLAKYCNKISPSEVAGDANPCQHIKNRLVFSEEQESQLAEYIMTASDIYFGLSPVEVHKLAYTYAVHHDIPACTNWAEKEIAGADWFSGFLKRHPSLSIRPLEATSFLPLVNTSICAPFSSVNSLILYFCQVHLSHAAATGFLPLVNKLSSTHGK</sequence>
<reference evidence="1" key="1">
    <citation type="submission" date="2025-08" db="UniProtKB">
        <authorList>
            <consortium name="Ensembl"/>
        </authorList>
    </citation>
    <scope>IDENTIFICATION</scope>
</reference>
<name>A0A3B4Y8V3_SERLL</name>
<organism evidence="1 2">
    <name type="scientific">Seriola lalandi dorsalis</name>
    <dbReference type="NCBI Taxonomy" id="1841481"/>
    <lineage>
        <taxon>Eukaryota</taxon>
        <taxon>Metazoa</taxon>
        <taxon>Chordata</taxon>
        <taxon>Craniata</taxon>
        <taxon>Vertebrata</taxon>
        <taxon>Euteleostomi</taxon>
        <taxon>Actinopterygii</taxon>
        <taxon>Neopterygii</taxon>
        <taxon>Teleostei</taxon>
        <taxon>Neoteleostei</taxon>
        <taxon>Acanthomorphata</taxon>
        <taxon>Carangaria</taxon>
        <taxon>Carangiformes</taxon>
        <taxon>Carangidae</taxon>
        <taxon>Seriola</taxon>
    </lineage>
</organism>
<dbReference type="Proteomes" id="UP000261360">
    <property type="component" value="Unplaced"/>
</dbReference>
<dbReference type="Ensembl" id="ENSSLDT00000025268.1">
    <property type="protein sequence ID" value="ENSSLDP00000024491.1"/>
    <property type="gene ID" value="ENSSLDG00000019095.1"/>
</dbReference>
<accession>A0A3B4Y8V3</accession>
<evidence type="ECO:0000313" key="2">
    <source>
        <dbReference type="Proteomes" id="UP000261360"/>
    </source>
</evidence>
<evidence type="ECO:0000313" key="1">
    <source>
        <dbReference type="Ensembl" id="ENSSLDP00000024491.1"/>
    </source>
</evidence>
<protein>
    <recommendedName>
        <fullName evidence="3">HTH CENPB-type domain-containing protein</fullName>
    </recommendedName>
</protein>
<keyword evidence="2" id="KW-1185">Reference proteome</keyword>
<dbReference type="AlphaFoldDB" id="A0A3B4Y8V3"/>
<dbReference type="GeneTree" id="ENSGT00940000177758"/>